<dbReference type="SUPFAM" id="SSF53955">
    <property type="entry name" value="Lysozyme-like"/>
    <property type="match status" value="1"/>
</dbReference>
<dbReference type="EMBL" id="CVRL01000041">
    <property type="protein sequence ID" value="CRL12398.1"/>
    <property type="molecule type" value="Genomic_DNA"/>
</dbReference>
<dbReference type="Pfam" id="PF01464">
    <property type="entry name" value="SLT"/>
    <property type="match status" value="1"/>
</dbReference>
<evidence type="ECO:0000313" key="3">
    <source>
        <dbReference type="EMBL" id="CRL12398.1"/>
    </source>
</evidence>
<feature type="domain" description="Transglycosylase SLT" evidence="2">
    <location>
        <begin position="126"/>
        <end position="183"/>
    </location>
</feature>
<dbReference type="InterPro" id="IPR023346">
    <property type="entry name" value="Lysozyme-like_dom_sf"/>
</dbReference>
<dbReference type="AlphaFoldDB" id="A0A0H5D6S2"/>
<accession>A0A0H5D6S2</accession>
<keyword evidence="4" id="KW-1185">Reference proteome</keyword>
<dbReference type="Proteomes" id="UP000043764">
    <property type="component" value="Unassembled WGS sequence"/>
</dbReference>
<gene>
    <name evidence="3" type="ORF">NIT7321_03272</name>
</gene>
<organism evidence="3 4">
    <name type="scientific">Phaeobacter italicus</name>
    <dbReference type="NCBI Taxonomy" id="481446"/>
    <lineage>
        <taxon>Bacteria</taxon>
        <taxon>Pseudomonadati</taxon>
        <taxon>Pseudomonadota</taxon>
        <taxon>Alphaproteobacteria</taxon>
        <taxon>Rhodobacterales</taxon>
        <taxon>Roseobacteraceae</taxon>
        <taxon>Phaeobacter</taxon>
    </lineage>
</organism>
<proteinExistence type="inferred from homology"/>
<protein>
    <submittedName>
        <fullName evidence="3">Transglycosylase SLT domain protein</fullName>
    </submittedName>
</protein>
<evidence type="ECO:0000313" key="4">
    <source>
        <dbReference type="Proteomes" id="UP000043764"/>
    </source>
</evidence>
<evidence type="ECO:0000256" key="1">
    <source>
        <dbReference type="ARBA" id="ARBA00009387"/>
    </source>
</evidence>
<dbReference type="STRING" id="481446.NIT7645_02831"/>
<dbReference type="Gene3D" id="1.10.530.10">
    <property type="match status" value="1"/>
</dbReference>
<sequence length="266" mass="29376">MPKMTRFFRRQRSTTVAGYQQPAFRLYVAVGLAAFGLFAGIVPAPAFAASPQVSALCDLAARRAARDQGVPLDVLRAITRTETGRGGKQGLQPWPWTVNMEGAGKWFQTEDEARAYVFSHFKRGARSFDVGCFQINFKWHGQAFDSIDQMFDPVANAQYAARFLRDLHNEFGDWSKAAGAYHSRTPTYANRYTARFDRVRAQLKPVETVAALPVERTRQRATFTAPQPLVNLHNPSPLIAQGTARMGSLVPLNGGGSSAQALIVLK</sequence>
<comment type="similarity">
    <text evidence="1">Belongs to the virb1 family.</text>
</comment>
<evidence type="ECO:0000259" key="2">
    <source>
        <dbReference type="Pfam" id="PF01464"/>
    </source>
</evidence>
<name>A0A0H5D6S2_9RHOB</name>
<dbReference type="InterPro" id="IPR008258">
    <property type="entry name" value="Transglycosylase_SLT_dom_1"/>
</dbReference>
<reference evidence="3 4" key="1">
    <citation type="submission" date="2015-05" db="EMBL/GenBank/DDBJ databases">
        <authorList>
            <person name="Rodrigo-Torres Lidia"/>
            <person name="Arahal R.David."/>
        </authorList>
    </citation>
    <scope>NUCLEOTIDE SEQUENCE [LARGE SCALE GENOMIC DNA]</scope>
    <source>
        <strain evidence="3 4">CECT 7321</strain>
    </source>
</reference>